<proteinExistence type="inferred from homology"/>
<feature type="transmembrane region" description="Helical" evidence="10">
    <location>
        <begin position="113"/>
        <end position="134"/>
    </location>
</feature>
<name>A0A382L0U2_9ZZZZ</name>
<keyword evidence="9" id="KW-1208">Phospholipid metabolism</keyword>
<evidence type="ECO:0000256" key="3">
    <source>
        <dbReference type="ARBA" id="ARBA00022679"/>
    </source>
</evidence>
<evidence type="ECO:0000256" key="2">
    <source>
        <dbReference type="ARBA" id="ARBA00022516"/>
    </source>
</evidence>
<feature type="transmembrane region" description="Helical" evidence="10">
    <location>
        <begin position="84"/>
        <end position="101"/>
    </location>
</feature>
<dbReference type="GO" id="GO:0008654">
    <property type="term" value="P:phospholipid biosynthetic process"/>
    <property type="evidence" value="ECO:0007669"/>
    <property type="project" value="UniProtKB-KW"/>
</dbReference>
<keyword evidence="4 10" id="KW-0812">Transmembrane</keyword>
<evidence type="ECO:0000256" key="9">
    <source>
        <dbReference type="ARBA" id="ARBA00023264"/>
    </source>
</evidence>
<evidence type="ECO:0000256" key="7">
    <source>
        <dbReference type="ARBA" id="ARBA00023136"/>
    </source>
</evidence>
<keyword evidence="1" id="KW-1003">Cell membrane</keyword>
<dbReference type="SMART" id="SM01207">
    <property type="entry name" value="G3P_acyltransf"/>
    <property type="match status" value="1"/>
</dbReference>
<keyword evidence="6" id="KW-0443">Lipid metabolism</keyword>
<gene>
    <name evidence="11" type="ORF">METZ01_LOCUS283230</name>
</gene>
<evidence type="ECO:0000256" key="6">
    <source>
        <dbReference type="ARBA" id="ARBA00023098"/>
    </source>
</evidence>
<dbReference type="PANTHER" id="PTHR30309:SF0">
    <property type="entry name" value="GLYCEROL-3-PHOSPHATE ACYLTRANSFERASE-RELATED"/>
    <property type="match status" value="1"/>
</dbReference>
<feature type="transmembrane region" description="Helical" evidence="10">
    <location>
        <begin position="165"/>
        <end position="184"/>
    </location>
</feature>
<feature type="transmembrane region" description="Helical" evidence="10">
    <location>
        <begin position="141"/>
        <end position="159"/>
    </location>
</feature>
<dbReference type="GO" id="GO:0005886">
    <property type="term" value="C:plasma membrane"/>
    <property type="evidence" value="ECO:0007669"/>
    <property type="project" value="InterPro"/>
</dbReference>
<evidence type="ECO:0000256" key="1">
    <source>
        <dbReference type="ARBA" id="ARBA00022475"/>
    </source>
</evidence>
<dbReference type="GO" id="GO:0043772">
    <property type="term" value="F:acyl-phosphate glycerol-3-phosphate acyltransferase activity"/>
    <property type="evidence" value="ECO:0007669"/>
    <property type="project" value="InterPro"/>
</dbReference>
<keyword evidence="7 10" id="KW-0472">Membrane</keyword>
<keyword evidence="2" id="KW-0444">Lipid biosynthesis</keyword>
<evidence type="ECO:0000256" key="8">
    <source>
        <dbReference type="ARBA" id="ARBA00023209"/>
    </source>
</evidence>
<accession>A0A382L0U2</accession>
<evidence type="ECO:0008006" key="12">
    <source>
        <dbReference type="Google" id="ProtNLM"/>
    </source>
</evidence>
<keyword evidence="8" id="KW-0594">Phospholipid biosynthesis</keyword>
<organism evidence="11">
    <name type="scientific">marine metagenome</name>
    <dbReference type="NCBI Taxonomy" id="408172"/>
    <lineage>
        <taxon>unclassified sequences</taxon>
        <taxon>metagenomes</taxon>
        <taxon>ecological metagenomes</taxon>
    </lineage>
</organism>
<evidence type="ECO:0000256" key="10">
    <source>
        <dbReference type="SAM" id="Phobius"/>
    </source>
</evidence>
<feature type="transmembrane region" description="Helical" evidence="10">
    <location>
        <begin position="50"/>
        <end position="72"/>
    </location>
</feature>
<evidence type="ECO:0000256" key="4">
    <source>
        <dbReference type="ARBA" id="ARBA00022692"/>
    </source>
</evidence>
<dbReference type="Pfam" id="PF02660">
    <property type="entry name" value="G3P_acyltransf"/>
    <property type="match status" value="1"/>
</dbReference>
<keyword evidence="3" id="KW-0808">Transferase</keyword>
<feature type="non-terminal residue" evidence="11">
    <location>
        <position position="1"/>
    </location>
</feature>
<evidence type="ECO:0000313" key="11">
    <source>
        <dbReference type="EMBL" id="SVC30376.1"/>
    </source>
</evidence>
<keyword evidence="5 10" id="KW-1133">Transmembrane helix</keyword>
<dbReference type="AlphaFoldDB" id="A0A382L0U2"/>
<dbReference type="EMBL" id="UINC01084074">
    <property type="protein sequence ID" value="SVC30376.1"/>
    <property type="molecule type" value="Genomic_DNA"/>
</dbReference>
<dbReference type="InterPro" id="IPR003811">
    <property type="entry name" value="G3P_acylTferase_PlsY"/>
</dbReference>
<dbReference type="PANTHER" id="PTHR30309">
    <property type="entry name" value="INNER MEMBRANE PROTEIN YGIH"/>
    <property type="match status" value="1"/>
</dbReference>
<sequence length="204" mass="22348">VHIIISLVLGYFFGCFQTSYFISKMVSEKDIREIGSGNAGASNVTSELGWIYGIITGISDMLKAFIPAQLILYIFPTSIQQTDIMALAGTGAVLGHIYPFFLNFKGGKGVACYIGMLLAINWQIGITVLTTIILLTIITDYVAIGSILLYFMIPCLIYIDGHYSIIILTCSLVLLFVGILKHLINIKRILSGTEKGLRSVVKKL</sequence>
<protein>
    <recommendedName>
        <fullName evidence="12">Acyl-phosphate glycerol 3-phosphate acyltransferase</fullName>
    </recommendedName>
</protein>
<reference evidence="11" key="1">
    <citation type="submission" date="2018-05" db="EMBL/GenBank/DDBJ databases">
        <authorList>
            <person name="Lanie J.A."/>
            <person name="Ng W.-L."/>
            <person name="Kazmierczak K.M."/>
            <person name="Andrzejewski T.M."/>
            <person name="Davidsen T.M."/>
            <person name="Wayne K.J."/>
            <person name="Tettelin H."/>
            <person name="Glass J.I."/>
            <person name="Rusch D."/>
            <person name="Podicherti R."/>
            <person name="Tsui H.-C.T."/>
            <person name="Winkler M.E."/>
        </authorList>
    </citation>
    <scope>NUCLEOTIDE SEQUENCE</scope>
</reference>
<dbReference type="HAMAP" id="MF_01043">
    <property type="entry name" value="PlsY"/>
    <property type="match status" value="1"/>
</dbReference>
<evidence type="ECO:0000256" key="5">
    <source>
        <dbReference type="ARBA" id="ARBA00022989"/>
    </source>
</evidence>